<reference evidence="1 2" key="1">
    <citation type="journal article" date="2015" name="Genome Biol.">
        <title>Comparative genomics of Steinernema reveals deeply conserved gene regulatory networks.</title>
        <authorList>
            <person name="Dillman A.R."/>
            <person name="Macchietto M."/>
            <person name="Porter C.F."/>
            <person name="Rogers A."/>
            <person name="Williams B."/>
            <person name="Antoshechkin I."/>
            <person name="Lee M.M."/>
            <person name="Goodwin Z."/>
            <person name="Lu X."/>
            <person name="Lewis E.E."/>
            <person name="Goodrich-Blair H."/>
            <person name="Stock S.P."/>
            <person name="Adams B.J."/>
            <person name="Sternberg P.W."/>
            <person name="Mortazavi A."/>
        </authorList>
    </citation>
    <scope>NUCLEOTIDE SEQUENCE [LARGE SCALE GENOMIC DNA]</scope>
    <source>
        <strain evidence="1 2">ALL</strain>
    </source>
</reference>
<keyword evidence="2" id="KW-1185">Reference proteome</keyword>
<organism evidence="1 2">
    <name type="scientific">Steinernema carpocapsae</name>
    <name type="common">Entomopathogenic nematode</name>
    <dbReference type="NCBI Taxonomy" id="34508"/>
    <lineage>
        <taxon>Eukaryota</taxon>
        <taxon>Metazoa</taxon>
        <taxon>Ecdysozoa</taxon>
        <taxon>Nematoda</taxon>
        <taxon>Chromadorea</taxon>
        <taxon>Rhabditida</taxon>
        <taxon>Tylenchina</taxon>
        <taxon>Panagrolaimomorpha</taxon>
        <taxon>Strongyloidoidea</taxon>
        <taxon>Steinernematidae</taxon>
        <taxon>Steinernema</taxon>
    </lineage>
</organism>
<accession>A0A4U5M7G9</accession>
<proteinExistence type="predicted"/>
<sequence>MPFDNYCAFLATFVLFLFVYNCNSILIKIHNYFFNYQRPPKRQYHLPNEILVNIFRYLHTSSNELRKQKNWADRGDERQHQKTFRSLRLVCFQWN</sequence>
<evidence type="ECO:0000313" key="2">
    <source>
        <dbReference type="Proteomes" id="UP000298663"/>
    </source>
</evidence>
<evidence type="ECO:0000313" key="1">
    <source>
        <dbReference type="EMBL" id="TKR64834.1"/>
    </source>
</evidence>
<dbReference type="AlphaFoldDB" id="A0A4U5M7G9"/>
<protein>
    <submittedName>
        <fullName evidence="1">Uncharacterized protein</fullName>
    </submittedName>
</protein>
<comment type="caution">
    <text evidence="1">The sequence shown here is derived from an EMBL/GenBank/DDBJ whole genome shotgun (WGS) entry which is preliminary data.</text>
</comment>
<name>A0A4U5M7G9_STECR</name>
<reference evidence="1 2" key="2">
    <citation type="journal article" date="2019" name="G3 (Bethesda)">
        <title>Hybrid Assembly of the Genome of the Entomopathogenic Nematode Steinernema carpocapsae Identifies the X-Chromosome.</title>
        <authorList>
            <person name="Serra L."/>
            <person name="Macchietto M."/>
            <person name="Macias-Munoz A."/>
            <person name="McGill C.J."/>
            <person name="Rodriguez I.M."/>
            <person name="Rodriguez B."/>
            <person name="Murad R."/>
            <person name="Mortazavi A."/>
        </authorList>
    </citation>
    <scope>NUCLEOTIDE SEQUENCE [LARGE SCALE GENOMIC DNA]</scope>
    <source>
        <strain evidence="1 2">ALL</strain>
    </source>
</reference>
<dbReference type="EMBL" id="AZBU02000009">
    <property type="protein sequence ID" value="TKR64834.1"/>
    <property type="molecule type" value="Genomic_DNA"/>
</dbReference>
<gene>
    <name evidence="1" type="ORF">L596_025312</name>
</gene>
<dbReference type="Proteomes" id="UP000298663">
    <property type="component" value="Unassembled WGS sequence"/>
</dbReference>